<evidence type="ECO:0000256" key="3">
    <source>
        <dbReference type="ARBA" id="ARBA00004799"/>
    </source>
</evidence>
<evidence type="ECO:0000256" key="12">
    <source>
        <dbReference type="ARBA" id="ARBA00022840"/>
    </source>
</evidence>
<dbReference type="GO" id="GO:0046656">
    <property type="term" value="P:folic acid biosynthetic process"/>
    <property type="evidence" value="ECO:0007669"/>
    <property type="project" value="UniProtKB-KW"/>
</dbReference>
<evidence type="ECO:0000256" key="18">
    <source>
        <dbReference type="ARBA" id="ARBA00047493"/>
    </source>
</evidence>
<dbReference type="Proteomes" id="UP001228643">
    <property type="component" value="Unassembled WGS sequence"/>
</dbReference>
<dbReference type="PROSITE" id="PS01012">
    <property type="entry name" value="FOLYLPOLYGLU_SYNT_2"/>
    <property type="match status" value="1"/>
</dbReference>
<dbReference type="GO" id="GO:0008841">
    <property type="term" value="F:dihydrofolate synthase activity"/>
    <property type="evidence" value="ECO:0007669"/>
    <property type="project" value="UniProtKB-EC"/>
</dbReference>
<dbReference type="InterPro" id="IPR013221">
    <property type="entry name" value="Mur_ligase_cen"/>
</dbReference>
<dbReference type="GO" id="GO:0004326">
    <property type="term" value="F:tetrahydrofolylpolyglutamate synthase activity"/>
    <property type="evidence" value="ECO:0007669"/>
    <property type="project" value="UniProtKB-EC"/>
</dbReference>
<protein>
    <recommendedName>
        <fullName evidence="8">Dihydrofolate synthase/folylpolyglutamate synthase</fullName>
        <ecNumber evidence="6">6.3.2.12</ecNumber>
        <ecNumber evidence="7">6.3.2.17</ecNumber>
    </recommendedName>
    <alternativeName>
        <fullName evidence="17">Folylpoly-gamma-glutamate synthetase-dihydrofolate synthetase</fullName>
    </alternativeName>
    <alternativeName>
        <fullName evidence="15">Folylpolyglutamate synthetase</fullName>
    </alternativeName>
    <alternativeName>
        <fullName evidence="16">Tetrahydrofolylpolyglutamate synthase</fullName>
    </alternativeName>
</protein>
<dbReference type="NCBIfam" id="TIGR01499">
    <property type="entry name" value="folC"/>
    <property type="match status" value="1"/>
</dbReference>
<evidence type="ECO:0000256" key="21">
    <source>
        <dbReference type="ARBA" id="ARBA00049161"/>
    </source>
</evidence>
<keyword evidence="25" id="KW-1185">Reference proteome</keyword>
<comment type="pathway">
    <text evidence="3">Cofactor biosynthesis; tetrahydrofolate biosynthesis; 7,8-dihydrofolate from 2-amino-4-hydroxy-6-hydroxymethyl-7,8-dihydropteridine diphosphate and 4-aminobenzoate: step 2/2.</text>
</comment>
<evidence type="ECO:0000256" key="4">
    <source>
        <dbReference type="ARBA" id="ARBA00005150"/>
    </source>
</evidence>
<keyword evidence="12" id="KW-0067">ATP-binding</keyword>
<dbReference type="Pfam" id="PF02875">
    <property type="entry name" value="Mur_ligase_C"/>
    <property type="match status" value="1"/>
</dbReference>
<evidence type="ECO:0000256" key="1">
    <source>
        <dbReference type="ARBA" id="ARBA00001946"/>
    </source>
</evidence>
<dbReference type="Pfam" id="PF08245">
    <property type="entry name" value="Mur_ligase_M"/>
    <property type="match status" value="1"/>
</dbReference>
<evidence type="ECO:0000313" key="25">
    <source>
        <dbReference type="Proteomes" id="UP001228643"/>
    </source>
</evidence>
<accession>A0AAW6TQD6</accession>
<comment type="catalytic activity">
    <reaction evidence="20">
        <text>(6R)-5,10-methylenetetrahydrofolyl-(gamma-L-Glu)(n) + L-glutamate + ATP = (6R)-5,10-methylenetetrahydrofolyl-(gamma-L-Glu)(n+1) + ADP + phosphate + H(+)</text>
        <dbReference type="Rhea" id="RHEA:51912"/>
        <dbReference type="Rhea" id="RHEA-COMP:13257"/>
        <dbReference type="Rhea" id="RHEA-COMP:13258"/>
        <dbReference type="ChEBI" id="CHEBI:15378"/>
        <dbReference type="ChEBI" id="CHEBI:29985"/>
        <dbReference type="ChEBI" id="CHEBI:30616"/>
        <dbReference type="ChEBI" id="CHEBI:43474"/>
        <dbReference type="ChEBI" id="CHEBI:136572"/>
        <dbReference type="ChEBI" id="CHEBI:456216"/>
        <dbReference type="EC" id="6.3.2.17"/>
    </reaction>
</comment>
<comment type="pathway">
    <text evidence="4">Cofactor biosynthesis; tetrahydrofolylpolyglutamate biosynthesis.</text>
</comment>
<dbReference type="InterPro" id="IPR036565">
    <property type="entry name" value="Mur-like_cat_sf"/>
</dbReference>
<dbReference type="InterPro" id="IPR018109">
    <property type="entry name" value="Folylpolyglutamate_synth_CS"/>
</dbReference>
<dbReference type="PANTHER" id="PTHR11136:SF0">
    <property type="entry name" value="DIHYDROFOLATE SYNTHETASE-RELATED"/>
    <property type="match status" value="1"/>
</dbReference>
<keyword evidence="10" id="KW-0479">Metal-binding</keyword>
<dbReference type="PANTHER" id="PTHR11136">
    <property type="entry name" value="FOLYLPOLYGLUTAMATE SYNTHASE-RELATED"/>
    <property type="match status" value="1"/>
</dbReference>
<evidence type="ECO:0000256" key="11">
    <source>
        <dbReference type="ARBA" id="ARBA00022741"/>
    </source>
</evidence>
<comment type="catalytic activity">
    <reaction evidence="18">
        <text>(6S)-5,6,7,8-tetrahydrofolyl-(gamma-L-Glu)(n) + L-glutamate + ATP = (6S)-5,6,7,8-tetrahydrofolyl-(gamma-L-Glu)(n+1) + ADP + phosphate + H(+)</text>
        <dbReference type="Rhea" id="RHEA:10580"/>
        <dbReference type="Rhea" id="RHEA-COMP:14738"/>
        <dbReference type="Rhea" id="RHEA-COMP:14740"/>
        <dbReference type="ChEBI" id="CHEBI:15378"/>
        <dbReference type="ChEBI" id="CHEBI:29985"/>
        <dbReference type="ChEBI" id="CHEBI:30616"/>
        <dbReference type="ChEBI" id="CHEBI:43474"/>
        <dbReference type="ChEBI" id="CHEBI:141005"/>
        <dbReference type="ChEBI" id="CHEBI:456216"/>
        <dbReference type="EC" id="6.3.2.17"/>
    </reaction>
</comment>
<dbReference type="Gene3D" id="3.90.190.20">
    <property type="entry name" value="Mur ligase, C-terminal domain"/>
    <property type="match status" value="1"/>
</dbReference>
<dbReference type="GO" id="GO:0046872">
    <property type="term" value="F:metal ion binding"/>
    <property type="evidence" value="ECO:0007669"/>
    <property type="project" value="UniProtKB-KW"/>
</dbReference>
<dbReference type="SUPFAM" id="SSF53244">
    <property type="entry name" value="MurD-like peptide ligases, peptide-binding domain"/>
    <property type="match status" value="1"/>
</dbReference>
<evidence type="ECO:0000256" key="16">
    <source>
        <dbReference type="ARBA" id="ARBA00030592"/>
    </source>
</evidence>
<keyword evidence="14" id="KW-0289">Folate biosynthesis</keyword>
<dbReference type="InterPro" id="IPR004101">
    <property type="entry name" value="Mur_ligase_C"/>
</dbReference>
<feature type="domain" description="Mur ligase central" evidence="23">
    <location>
        <begin position="51"/>
        <end position="192"/>
    </location>
</feature>
<organism evidence="24 25">
    <name type="scientific">Flavobacterium yafengii</name>
    <dbReference type="NCBI Taxonomy" id="3041253"/>
    <lineage>
        <taxon>Bacteria</taxon>
        <taxon>Pseudomonadati</taxon>
        <taxon>Bacteroidota</taxon>
        <taxon>Flavobacteriia</taxon>
        <taxon>Flavobacteriales</taxon>
        <taxon>Flavobacteriaceae</taxon>
        <taxon>Flavobacterium</taxon>
    </lineage>
</organism>
<proteinExistence type="inferred from homology"/>
<evidence type="ECO:0000256" key="9">
    <source>
        <dbReference type="ARBA" id="ARBA00022598"/>
    </source>
</evidence>
<evidence type="ECO:0000256" key="2">
    <source>
        <dbReference type="ARBA" id="ARBA00002714"/>
    </source>
</evidence>
<gene>
    <name evidence="24" type="ORF">QLS97_14490</name>
</gene>
<evidence type="ECO:0000259" key="22">
    <source>
        <dbReference type="Pfam" id="PF02875"/>
    </source>
</evidence>
<dbReference type="EMBL" id="JASCRY010000004">
    <property type="protein sequence ID" value="MDI5950864.1"/>
    <property type="molecule type" value="Genomic_DNA"/>
</dbReference>
<sequence>MNYQETINWMFNQLPMYQLQGASAYKKDLTNTHLLIAHLDNPQEKIKCIHVAGTNGKGSTSHMLASILQEAGYKVGLYTSPHLKDFRERIKISGKDISEEFVTDFINEHKNFFESNDMSFFEMTVGLAFDYFAKEKVDIAVIEVGMGGRLDATNIITPLVSVITNIGLDHTQFLGNTLEAVAFEKAGIIKPYIPVIIGEYTPETKPVFLAKAKECNSAIYFAADLISETYPSDLIGDYQLHNKKTVLQTIAVLNDPNEFKITLENTKSGLLNVVKNTGLQGRWQQLNEFPKVICDTAHNKNGLEIVLDQIQKEDFDTLHIVLGVVNDKDLDEILPLFPKKAIYYFCKPNIPRGLDVLILKQKAANFDLKGEVYNSVSEAYQKAIESAVKSDFIYIGGSTFVVAEIL</sequence>
<comment type="cofactor">
    <cofactor evidence="1">
        <name>Mg(2+)</name>
        <dbReference type="ChEBI" id="CHEBI:18420"/>
    </cofactor>
</comment>
<evidence type="ECO:0000256" key="14">
    <source>
        <dbReference type="ARBA" id="ARBA00022909"/>
    </source>
</evidence>
<dbReference type="EC" id="6.3.2.17" evidence="7"/>
<dbReference type="InterPro" id="IPR036615">
    <property type="entry name" value="Mur_ligase_C_dom_sf"/>
</dbReference>
<dbReference type="SUPFAM" id="SSF53623">
    <property type="entry name" value="MurD-like peptide ligases, catalytic domain"/>
    <property type="match status" value="1"/>
</dbReference>
<dbReference type="PROSITE" id="PS01011">
    <property type="entry name" value="FOLYLPOLYGLU_SYNT_1"/>
    <property type="match status" value="1"/>
</dbReference>
<keyword evidence="11" id="KW-0547">Nucleotide-binding</keyword>
<evidence type="ECO:0000313" key="24">
    <source>
        <dbReference type="EMBL" id="MDI5950864.1"/>
    </source>
</evidence>
<dbReference type="InterPro" id="IPR001645">
    <property type="entry name" value="Folylpolyglutamate_synth"/>
</dbReference>
<comment type="function">
    <text evidence="2">Functions in two distinct reactions of the de novo folate biosynthetic pathway. Catalyzes the addition of a glutamate residue to dihydropteroate (7,8-dihydropteroate or H2Pte) to form dihydrofolate (7,8-dihydrofolate monoglutamate or H2Pte-Glu). Also catalyzes successive additions of L-glutamate to tetrahydrofolate or 10-formyltetrahydrofolate or 5,10-methylenetetrahydrofolate, leading to folylpolyglutamate derivatives.</text>
</comment>
<feature type="domain" description="Mur ligase C-terminal" evidence="22">
    <location>
        <begin position="281"/>
        <end position="398"/>
    </location>
</feature>
<evidence type="ECO:0000256" key="15">
    <source>
        <dbReference type="ARBA" id="ARBA00030048"/>
    </source>
</evidence>
<comment type="catalytic activity">
    <reaction evidence="21">
        <text>7,8-dihydropteroate + L-glutamate + ATP = 7,8-dihydrofolate + ADP + phosphate + H(+)</text>
        <dbReference type="Rhea" id="RHEA:23584"/>
        <dbReference type="ChEBI" id="CHEBI:15378"/>
        <dbReference type="ChEBI" id="CHEBI:17839"/>
        <dbReference type="ChEBI" id="CHEBI:29985"/>
        <dbReference type="ChEBI" id="CHEBI:30616"/>
        <dbReference type="ChEBI" id="CHEBI:43474"/>
        <dbReference type="ChEBI" id="CHEBI:57451"/>
        <dbReference type="ChEBI" id="CHEBI:456216"/>
        <dbReference type="EC" id="6.3.2.12"/>
    </reaction>
</comment>
<dbReference type="GO" id="GO:0005524">
    <property type="term" value="F:ATP binding"/>
    <property type="evidence" value="ECO:0007669"/>
    <property type="project" value="UniProtKB-KW"/>
</dbReference>
<evidence type="ECO:0000259" key="23">
    <source>
        <dbReference type="Pfam" id="PF08245"/>
    </source>
</evidence>
<comment type="catalytic activity">
    <reaction evidence="19">
        <text>10-formyltetrahydrofolyl-(gamma-L-Glu)(n) + L-glutamate + ATP = 10-formyltetrahydrofolyl-(gamma-L-Glu)(n+1) + ADP + phosphate + H(+)</text>
        <dbReference type="Rhea" id="RHEA:51904"/>
        <dbReference type="Rhea" id="RHEA-COMP:13088"/>
        <dbReference type="Rhea" id="RHEA-COMP:14300"/>
        <dbReference type="ChEBI" id="CHEBI:15378"/>
        <dbReference type="ChEBI" id="CHEBI:29985"/>
        <dbReference type="ChEBI" id="CHEBI:30616"/>
        <dbReference type="ChEBI" id="CHEBI:43474"/>
        <dbReference type="ChEBI" id="CHEBI:134413"/>
        <dbReference type="ChEBI" id="CHEBI:456216"/>
        <dbReference type="EC" id="6.3.2.17"/>
    </reaction>
</comment>
<reference evidence="24 25" key="1">
    <citation type="submission" date="2023-04" db="EMBL/GenBank/DDBJ databases">
        <title>Two novel species of Flavobacterium.</title>
        <authorList>
            <person name="Liu Q."/>
            <person name="Xin Y.-H."/>
        </authorList>
    </citation>
    <scope>NUCLEOTIDE SEQUENCE [LARGE SCALE GENOMIC DNA]</scope>
    <source>
        <strain evidence="24 25">LB2P87</strain>
    </source>
</reference>
<dbReference type="AlphaFoldDB" id="A0AAW6TQD6"/>
<evidence type="ECO:0000256" key="17">
    <source>
        <dbReference type="ARBA" id="ARBA00032510"/>
    </source>
</evidence>
<dbReference type="EC" id="6.3.2.12" evidence="6"/>
<evidence type="ECO:0000256" key="5">
    <source>
        <dbReference type="ARBA" id="ARBA00008276"/>
    </source>
</evidence>
<evidence type="ECO:0000256" key="7">
    <source>
        <dbReference type="ARBA" id="ARBA00013025"/>
    </source>
</evidence>
<evidence type="ECO:0000256" key="20">
    <source>
        <dbReference type="ARBA" id="ARBA00049035"/>
    </source>
</evidence>
<evidence type="ECO:0000256" key="10">
    <source>
        <dbReference type="ARBA" id="ARBA00022723"/>
    </source>
</evidence>
<evidence type="ECO:0000256" key="19">
    <source>
        <dbReference type="ARBA" id="ARBA00047808"/>
    </source>
</evidence>
<evidence type="ECO:0000256" key="8">
    <source>
        <dbReference type="ARBA" id="ARBA00019357"/>
    </source>
</evidence>
<dbReference type="FunFam" id="3.40.1190.10:FF:000011">
    <property type="entry name" value="Folylpolyglutamate synthase/dihydrofolate synthase"/>
    <property type="match status" value="1"/>
</dbReference>
<comment type="caution">
    <text evidence="24">The sequence shown here is derived from an EMBL/GenBank/DDBJ whole genome shotgun (WGS) entry which is preliminary data.</text>
</comment>
<keyword evidence="13" id="KW-0460">Magnesium</keyword>
<dbReference type="PIRSF" id="PIRSF001563">
    <property type="entry name" value="Folylpolyglu_synth"/>
    <property type="match status" value="1"/>
</dbReference>
<evidence type="ECO:0000256" key="13">
    <source>
        <dbReference type="ARBA" id="ARBA00022842"/>
    </source>
</evidence>
<keyword evidence="9 24" id="KW-0436">Ligase</keyword>
<dbReference type="Gene3D" id="3.40.1190.10">
    <property type="entry name" value="Mur-like, catalytic domain"/>
    <property type="match status" value="1"/>
</dbReference>
<evidence type="ECO:0000256" key="6">
    <source>
        <dbReference type="ARBA" id="ARBA00013023"/>
    </source>
</evidence>
<comment type="similarity">
    <text evidence="5">Belongs to the folylpolyglutamate synthase family.</text>
</comment>
<dbReference type="RefSeq" id="WP_282717624.1">
    <property type="nucleotide sequence ID" value="NZ_JASCRY010000004.1"/>
</dbReference>
<name>A0AAW6TQD6_9FLAO</name>
<dbReference type="GO" id="GO:0005737">
    <property type="term" value="C:cytoplasm"/>
    <property type="evidence" value="ECO:0007669"/>
    <property type="project" value="TreeGrafter"/>
</dbReference>